<feature type="region of interest" description="Disordered" evidence="1">
    <location>
        <begin position="51"/>
        <end position="98"/>
    </location>
</feature>
<dbReference type="Proteomes" id="UP001139516">
    <property type="component" value="Unassembled WGS sequence"/>
</dbReference>
<feature type="chain" id="PRO_5041000355" evidence="3">
    <location>
        <begin position="31"/>
        <end position="575"/>
    </location>
</feature>
<sequence>MRRPRGGTRCGLPGRAGLALALALGPAVQAATPVAASAMLGFGAVLAATGPAEAQRSRSSGGYSRSSGGGYGGSRTPSFGGSSGGYSRTPSMGGYTRSAPGGGYGGGYGGGFGGYAGSPGDRSVSRQSSGSALDSYRRSQQPANRTPDLSPSAPGGSQGGDVPWWRQGARTGPGGGGFGVPRGGGGGSWGGSWGRAAPVPRGNFGMWDAALLWFLFNSLSQPGHDRFFHDHADDPRLRDWRQEAERRAQTDPEIRARLDDLDRRLDGMATQPRDPDAPPPADAPRPAAPAGQGGGWVTPLVLAGGLGFLGFMWLRRRQADARGRGRSGSGTSGQGTSGGGDSGMGNSPIGTAAGILRQRMSGQGYTPRLFRVGQTVTLDPTPFLLLGGATHVPAPAAPSTSVERVSTLSSPLGDGRFALTRLYLPGGALLQLHLDAGGQPDECRYFAPLDEVTPQDNDEWGFWLDEREGAIGWPDFQTKDGKVYQRVWSPGPARVPPLVLDETLQGVEPERGGVPGQGGGATRRLTAMLYGAPTGAAPPAPQTEYMLVAVVEQGGEAHVEILAGIDVNPASLSLA</sequence>
<dbReference type="AlphaFoldDB" id="A0A9X1YC34"/>
<organism evidence="4 5">
    <name type="scientific">Roseomonas acroporae</name>
    <dbReference type="NCBI Taxonomy" id="2937791"/>
    <lineage>
        <taxon>Bacteria</taxon>
        <taxon>Pseudomonadati</taxon>
        <taxon>Pseudomonadota</taxon>
        <taxon>Alphaproteobacteria</taxon>
        <taxon>Acetobacterales</taxon>
        <taxon>Roseomonadaceae</taxon>
        <taxon>Roseomonas</taxon>
    </lineage>
</organism>
<comment type="caution">
    <text evidence="4">The sequence shown here is derived from an EMBL/GenBank/DDBJ whole genome shotgun (WGS) entry which is preliminary data.</text>
</comment>
<gene>
    <name evidence="4" type="ORF">M0638_05300</name>
</gene>
<evidence type="ECO:0000256" key="3">
    <source>
        <dbReference type="SAM" id="SignalP"/>
    </source>
</evidence>
<feature type="compositionally biased region" description="Gly residues" evidence="1">
    <location>
        <begin position="326"/>
        <end position="343"/>
    </location>
</feature>
<proteinExistence type="predicted"/>
<evidence type="ECO:0000256" key="1">
    <source>
        <dbReference type="SAM" id="MobiDB-lite"/>
    </source>
</evidence>
<feature type="compositionally biased region" description="Polar residues" evidence="1">
    <location>
        <begin position="76"/>
        <end position="90"/>
    </location>
</feature>
<dbReference type="Pfam" id="PF10679">
    <property type="entry name" value="DUF2491"/>
    <property type="match status" value="1"/>
</dbReference>
<feature type="compositionally biased region" description="Polar residues" evidence="1">
    <location>
        <begin position="125"/>
        <end position="149"/>
    </location>
</feature>
<keyword evidence="2" id="KW-0812">Transmembrane</keyword>
<keyword evidence="2" id="KW-0472">Membrane</keyword>
<feature type="region of interest" description="Disordered" evidence="1">
    <location>
        <begin position="321"/>
        <end position="350"/>
    </location>
</feature>
<feature type="transmembrane region" description="Helical" evidence="2">
    <location>
        <begin position="296"/>
        <end position="314"/>
    </location>
</feature>
<evidence type="ECO:0000313" key="5">
    <source>
        <dbReference type="Proteomes" id="UP001139516"/>
    </source>
</evidence>
<dbReference type="RefSeq" id="WP_248665922.1">
    <property type="nucleotide sequence ID" value="NZ_JALPRX010000018.1"/>
</dbReference>
<keyword evidence="2" id="KW-1133">Transmembrane helix</keyword>
<reference evidence="4" key="1">
    <citation type="submission" date="2022-04" db="EMBL/GenBank/DDBJ databases">
        <title>Roseomonas acroporae sp. nov., isolated from coral Acropora digitifera.</title>
        <authorList>
            <person name="Sun H."/>
        </authorList>
    </citation>
    <scope>NUCLEOTIDE SEQUENCE</scope>
    <source>
        <strain evidence="4">NAR14</strain>
    </source>
</reference>
<evidence type="ECO:0000256" key="2">
    <source>
        <dbReference type="SAM" id="Phobius"/>
    </source>
</evidence>
<dbReference type="EMBL" id="JALPRX010000018">
    <property type="protein sequence ID" value="MCK8783796.1"/>
    <property type="molecule type" value="Genomic_DNA"/>
</dbReference>
<feature type="region of interest" description="Disordered" evidence="1">
    <location>
        <begin position="266"/>
        <end position="292"/>
    </location>
</feature>
<feature type="region of interest" description="Disordered" evidence="1">
    <location>
        <begin position="118"/>
        <end position="194"/>
    </location>
</feature>
<evidence type="ECO:0000313" key="4">
    <source>
        <dbReference type="EMBL" id="MCK8783796.1"/>
    </source>
</evidence>
<feature type="signal peptide" evidence="3">
    <location>
        <begin position="1"/>
        <end position="30"/>
    </location>
</feature>
<feature type="compositionally biased region" description="Pro residues" evidence="1">
    <location>
        <begin position="277"/>
        <end position="287"/>
    </location>
</feature>
<protein>
    <submittedName>
        <fullName evidence="4">YjfK family protein</fullName>
    </submittedName>
</protein>
<name>A0A9X1YC34_9PROT</name>
<dbReference type="InterPro" id="IPR019621">
    <property type="entry name" value="DUF2491"/>
</dbReference>
<keyword evidence="5" id="KW-1185">Reference proteome</keyword>
<accession>A0A9X1YC34</accession>
<feature type="compositionally biased region" description="Gly residues" evidence="1">
    <location>
        <begin position="171"/>
        <end position="193"/>
    </location>
</feature>
<feature type="compositionally biased region" description="Low complexity" evidence="1">
    <location>
        <begin position="57"/>
        <end position="66"/>
    </location>
</feature>
<keyword evidence="3" id="KW-0732">Signal</keyword>